<gene>
    <name evidence="5" type="ORF">VE01_06533</name>
</gene>
<dbReference type="Pfam" id="PF12796">
    <property type="entry name" value="Ank_2"/>
    <property type="match status" value="2"/>
</dbReference>
<evidence type="ECO:0000313" key="5">
    <source>
        <dbReference type="EMBL" id="OBT95702.1"/>
    </source>
</evidence>
<feature type="repeat" description="ANK" evidence="3">
    <location>
        <begin position="404"/>
        <end position="436"/>
    </location>
</feature>
<feature type="region of interest" description="Disordered" evidence="4">
    <location>
        <begin position="255"/>
        <end position="306"/>
    </location>
</feature>
<dbReference type="GO" id="GO:0005634">
    <property type="term" value="C:nucleus"/>
    <property type="evidence" value="ECO:0007669"/>
    <property type="project" value="TreeGrafter"/>
</dbReference>
<dbReference type="PROSITE" id="PS50297">
    <property type="entry name" value="ANK_REP_REGION"/>
    <property type="match status" value="3"/>
</dbReference>
<accession>A0A1B8GIM7</accession>
<evidence type="ECO:0000313" key="6">
    <source>
        <dbReference type="Proteomes" id="UP000091956"/>
    </source>
</evidence>
<dbReference type="SMART" id="SM00248">
    <property type="entry name" value="ANK"/>
    <property type="match status" value="5"/>
</dbReference>
<dbReference type="PANTHER" id="PTHR24201:SF16">
    <property type="entry name" value="ANKYRIN-1-LIKE-RELATED"/>
    <property type="match status" value="1"/>
</dbReference>
<reference evidence="6" key="2">
    <citation type="journal article" date="2018" name="Nat. Commun.">
        <title>Extreme sensitivity to ultraviolet light in the fungal pathogen causing white-nose syndrome of bats.</title>
        <authorList>
            <person name="Palmer J.M."/>
            <person name="Drees K.P."/>
            <person name="Foster J.T."/>
            <person name="Lindner D.L."/>
        </authorList>
    </citation>
    <scope>NUCLEOTIDE SEQUENCE [LARGE SCALE GENOMIC DNA]</scope>
    <source>
        <strain evidence="6">UAMH 10579</strain>
    </source>
</reference>
<dbReference type="STRING" id="342668.A0A1B8GIM7"/>
<keyword evidence="1" id="KW-0677">Repeat</keyword>
<evidence type="ECO:0000256" key="4">
    <source>
        <dbReference type="SAM" id="MobiDB-lite"/>
    </source>
</evidence>
<keyword evidence="6" id="KW-1185">Reference proteome</keyword>
<dbReference type="EMBL" id="KV460233">
    <property type="protein sequence ID" value="OBT95702.1"/>
    <property type="molecule type" value="Genomic_DNA"/>
</dbReference>
<feature type="repeat" description="ANK" evidence="3">
    <location>
        <begin position="437"/>
        <end position="462"/>
    </location>
</feature>
<evidence type="ECO:0000256" key="3">
    <source>
        <dbReference type="PROSITE-ProRule" id="PRU00023"/>
    </source>
</evidence>
<dbReference type="InterPro" id="IPR036770">
    <property type="entry name" value="Ankyrin_rpt-contain_sf"/>
</dbReference>
<dbReference type="RefSeq" id="XP_018129435.1">
    <property type="nucleotide sequence ID" value="XM_018275978.2"/>
</dbReference>
<protein>
    <submittedName>
        <fullName evidence="5">Uncharacterized protein</fullName>
    </submittedName>
</protein>
<dbReference type="OrthoDB" id="341259at2759"/>
<dbReference type="PANTHER" id="PTHR24201">
    <property type="entry name" value="ANK_REP_REGION DOMAIN-CONTAINING PROTEIN"/>
    <property type="match status" value="1"/>
</dbReference>
<keyword evidence="2 3" id="KW-0040">ANK repeat</keyword>
<organism evidence="5 6">
    <name type="scientific">Pseudogymnoascus verrucosus</name>
    <dbReference type="NCBI Taxonomy" id="342668"/>
    <lineage>
        <taxon>Eukaryota</taxon>
        <taxon>Fungi</taxon>
        <taxon>Dikarya</taxon>
        <taxon>Ascomycota</taxon>
        <taxon>Pezizomycotina</taxon>
        <taxon>Leotiomycetes</taxon>
        <taxon>Thelebolales</taxon>
        <taxon>Thelebolaceae</taxon>
        <taxon>Pseudogymnoascus</taxon>
    </lineage>
</organism>
<evidence type="ECO:0000256" key="2">
    <source>
        <dbReference type="ARBA" id="ARBA00023043"/>
    </source>
</evidence>
<evidence type="ECO:0000256" key="1">
    <source>
        <dbReference type="ARBA" id="ARBA00022737"/>
    </source>
</evidence>
<dbReference type="AlphaFoldDB" id="A0A1B8GIM7"/>
<dbReference type="InterPro" id="IPR050776">
    <property type="entry name" value="Ank_Repeat/CDKN_Inhibitor"/>
</dbReference>
<dbReference type="Proteomes" id="UP000091956">
    <property type="component" value="Unassembled WGS sequence"/>
</dbReference>
<feature type="repeat" description="ANK" evidence="3">
    <location>
        <begin position="334"/>
        <end position="366"/>
    </location>
</feature>
<dbReference type="Gene3D" id="1.25.40.20">
    <property type="entry name" value="Ankyrin repeat-containing domain"/>
    <property type="match status" value="1"/>
</dbReference>
<dbReference type="PROSITE" id="PS50088">
    <property type="entry name" value="ANK_REPEAT"/>
    <property type="match status" value="3"/>
</dbReference>
<dbReference type="GeneID" id="28839919"/>
<proteinExistence type="predicted"/>
<name>A0A1B8GIM7_9PEZI</name>
<feature type="region of interest" description="Disordered" evidence="4">
    <location>
        <begin position="1"/>
        <end position="28"/>
    </location>
</feature>
<reference evidence="5 6" key="1">
    <citation type="submission" date="2016-03" db="EMBL/GenBank/DDBJ databases">
        <title>Comparative genomics of Pseudogymnoascus destructans, the fungus causing white-nose syndrome of bats.</title>
        <authorList>
            <person name="Palmer J.M."/>
            <person name="Drees K.P."/>
            <person name="Foster J.T."/>
            <person name="Lindner D.L."/>
        </authorList>
    </citation>
    <scope>NUCLEOTIDE SEQUENCE [LARGE SCALE GENOMIC DNA]</scope>
    <source>
        <strain evidence="5 6">UAMH 10579</strain>
    </source>
</reference>
<feature type="compositionally biased region" description="Polar residues" evidence="4">
    <location>
        <begin position="263"/>
        <end position="279"/>
    </location>
</feature>
<sequence>MSQIETEAPPAYSPYRGDDTAGQAGGVSDISNLTDSIDTTITLARDTYRSCIKYIEAFDLVAHDVVALFALLEVIGESVEDHGVNHAMVESATKLLSASKDSVSNLQTLVTKYEDLPVESQRVWLRIMGGAEELVGLRGQLRKNIDSSSALNKNITSSSPKGVLEMVQKFMSEIRTGQRKESIVSRSTSLNVEDATTRIQIQQELEDVGITSLLFNQFHVLILQTLITERDLPQQAVAKAPPKESRVTKALQNLKINRDPSGKSHSPGPSNPPTAGTEKSSPSGPSKTPTPVTTQSGTPPGTMNDLITAISHDDLSLVEQFLDRGFDINSRDESGRTPLMVAVGYNKVDIAELLLLRGIDVNAKTFHSEETALISACASGRDKIIMLILELGKPALDLDARDRNGRTALMRASAQGYDREVKLLVKAGADLEAKDKNGRTALNEASRFGHDQNARLLIKLGAKRW</sequence>
<dbReference type="SUPFAM" id="SSF48403">
    <property type="entry name" value="Ankyrin repeat"/>
    <property type="match status" value="1"/>
</dbReference>
<dbReference type="InterPro" id="IPR002110">
    <property type="entry name" value="Ankyrin_rpt"/>
</dbReference>
<feature type="compositionally biased region" description="Low complexity" evidence="4">
    <location>
        <begin position="280"/>
        <end position="294"/>
    </location>
</feature>